<dbReference type="Gene3D" id="1.10.8.10">
    <property type="entry name" value="DNA helicase RuvA subunit, C-terminal domain"/>
    <property type="match status" value="1"/>
</dbReference>
<dbReference type="Proteomes" id="UP000503447">
    <property type="component" value="Chromosome"/>
</dbReference>
<reference evidence="9" key="1">
    <citation type="submission" date="2020-05" db="EMBL/GenBank/DDBJ databases">
        <title>Frigoriglobus tundricola gen. nov., sp. nov., a psychrotolerant cellulolytic planctomycete of the family Gemmataceae with two divergent copies of 16S rRNA gene.</title>
        <authorList>
            <person name="Kulichevskaya I.S."/>
            <person name="Ivanova A.A."/>
            <person name="Naumoff D.G."/>
            <person name="Beletsky A.V."/>
            <person name="Rijpstra W.I.C."/>
            <person name="Sinninghe Damste J.S."/>
            <person name="Mardanov A.V."/>
            <person name="Ravin N.V."/>
            <person name="Dedysh S.N."/>
        </authorList>
    </citation>
    <scope>NUCLEOTIDE SEQUENCE [LARGE SCALE GENOMIC DNA]</scope>
    <source>
        <strain evidence="9">PL17</strain>
    </source>
</reference>
<sequence>MNPAPQTPTIWTIKALLAWTTDFLTAKRVEGAKREAEVLLAHVLGGTRMDLFVRFDEQPTDAERARFKELIQRRVAGWPVAYLVGSREFYLLSFDVDPAVLIPRPDTETLVLEAIKRLKPLTEPAVLDVGTGSGCIAVSLAHQKKDARVTATDVSPDALAVAKRNAGKHGVADRVTFLHGDLFAPLAGRGHFDLIASNPPYIAQSEFAALAPDVRDHEPRLALDGGPDGLAFYRRIAAGAGPFLKPGGSLLLEVGFTQDAAVRALLAERPELDVGATLKDAGGHLRVVTAKRR</sequence>
<evidence type="ECO:0000256" key="4">
    <source>
        <dbReference type="ARBA" id="ARBA00048391"/>
    </source>
</evidence>
<comment type="function">
    <text evidence="5">Methylates the class 1 translation termination release factors RF1/PrfA and RF2/PrfB on the glutamine residue of the universally conserved GGQ motif.</text>
</comment>
<evidence type="ECO:0000259" key="6">
    <source>
        <dbReference type="Pfam" id="PF05175"/>
    </source>
</evidence>
<gene>
    <name evidence="5" type="primary">prmC</name>
    <name evidence="8" type="ORF">FTUN_5069</name>
</gene>
<dbReference type="GO" id="GO:0003676">
    <property type="term" value="F:nucleic acid binding"/>
    <property type="evidence" value="ECO:0007669"/>
    <property type="project" value="InterPro"/>
</dbReference>
<dbReference type="EC" id="2.1.1.297" evidence="5"/>
<comment type="catalytic activity">
    <reaction evidence="4 5">
        <text>L-glutaminyl-[peptide chain release factor] + S-adenosyl-L-methionine = N(5)-methyl-L-glutaminyl-[peptide chain release factor] + S-adenosyl-L-homocysteine + H(+)</text>
        <dbReference type="Rhea" id="RHEA:42896"/>
        <dbReference type="Rhea" id="RHEA-COMP:10271"/>
        <dbReference type="Rhea" id="RHEA-COMP:10272"/>
        <dbReference type="ChEBI" id="CHEBI:15378"/>
        <dbReference type="ChEBI" id="CHEBI:30011"/>
        <dbReference type="ChEBI" id="CHEBI:57856"/>
        <dbReference type="ChEBI" id="CHEBI:59789"/>
        <dbReference type="ChEBI" id="CHEBI:61891"/>
        <dbReference type="EC" id="2.1.1.297"/>
    </reaction>
</comment>
<keyword evidence="3 5" id="KW-0949">S-adenosyl-L-methionine</keyword>
<evidence type="ECO:0000313" key="9">
    <source>
        <dbReference type="Proteomes" id="UP000503447"/>
    </source>
</evidence>
<evidence type="ECO:0000256" key="1">
    <source>
        <dbReference type="ARBA" id="ARBA00022603"/>
    </source>
</evidence>
<feature type="domain" description="Methyltransferase small" evidence="6">
    <location>
        <begin position="116"/>
        <end position="206"/>
    </location>
</feature>
<dbReference type="AlphaFoldDB" id="A0A6M5YTU8"/>
<dbReference type="Pfam" id="PF17827">
    <property type="entry name" value="PrmC_N"/>
    <property type="match status" value="1"/>
</dbReference>
<name>A0A6M5YTU8_9BACT</name>
<evidence type="ECO:0000313" key="8">
    <source>
        <dbReference type="EMBL" id="QJW97495.1"/>
    </source>
</evidence>
<feature type="binding site" evidence="5">
    <location>
        <begin position="198"/>
        <end position="201"/>
    </location>
    <ligand>
        <name>substrate</name>
    </ligand>
</feature>
<dbReference type="InterPro" id="IPR029063">
    <property type="entry name" value="SAM-dependent_MTases_sf"/>
</dbReference>
<dbReference type="InterPro" id="IPR040758">
    <property type="entry name" value="PrmC_N"/>
</dbReference>
<dbReference type="CDD" id="cd02440">
    <property type="entry name" value="AdoMet_MTases"/>
    <property type="match status" value="1"/>
</dbReference>
<comment type="similarity">
    <text evidence="5">Belongs to the protein N5-glutamine methyltransferase family. PrmC subfamily.</text>
</comment>
<evidence type="ECO:0000256" key="2">
    <source>
        <dbReference type="ARBA" id="ARBA00022679"/>
    </source>
</evidence>
<comment type="caution">
    <text evidence="5">Lacks conserved residue(s) required for the propagation of feature annotation.</text>
</comment>
<dbReference type="InterPro" id="IPR050320">
    <property type="entry name" value="N5-glutamine_MTase"/>
</dbReference>
<organism evidence="8 9">
    <name type="scientific">Frigoriglobus tundricola</name>
    <dbReference type="NCBI Taxonomy" id="2774151"/>
    <lineage>
        <taxon>Bacteria</taxon>
        <taxon>Pseudomonadati</taxon>
        <taxon>Planctomycetota</taxon>
        <taxon>Planctomycetia</taxon>
        <taxon>Gemmatales</taxon>
        <taxon>Gemmataceae</taxon>
        <taxon>Frigoriglobus</taxon>
    </lineage>
</organism>
<dbReference type="EMBL" id="CP053452">
    <property type="protein sequence ID" value="QJW97495.1"/>
    <property type="molecule type" value="Genomic_DNA"/>
</dbReference>
<evidence type="ECO:0000259" key="7">
    <source>
        <dbReference type="Pfam" id="PF17827"/>
    </source>
</evidence>
<protein>
    <recommendedName>
        <fullName evidence="5">Release factor glutamine methyltransferase</fullName>
        <shortName evidence="5">RF MTase</shortName>
        <ecNumber evidence="5">2.1.1.297</ecNumber>
    </recommendedName>
    <alternativeName>
        <fullName evidence="5">N5-glutamine methyltransferase PrmC</fullName>
    </alternativeName>
    <alternativeName>
        <fullName evidence="5">Protein-(glutamine-N5) MTase PrmC</fullName>
    </alternativeName>
    <alternativeName>
        <fullName evidence="5">Protein-glutamine N-methyltransferase PrmC</fullName>
    </alternativeName>
</protein>
<dbReference type="InterPro" id="IPR004556">
    <property type="entry name" value="HemK-like"/>
</dbReference>
<dbReference type="InterPro" id="IPR019874">
    <property type="entry name" value="RF_methyltr_PrmC"/>
</dbReference>
<dbReference type="PANTHER" id="PTHR18895">
    <property type="entry name" value="HEMK METHYLTRANSFERASE"/>
    <property type="match status" value="1"/>
</dbReference>
<dbReference type="Pfam" id="PF05175">
    <property type="entry name" value="MTS"/>
    <property type="match status" value="1"/>
</dbReference>
<evidence type="ECO:0000256" key="5">
    <source>
        <dbReference type="HAMAP-Rule" id="MF_02126"/>
    </source>
</evidence>
<dbReference type="InterPro" id="IPR002052">
    <property type="entry name" value="DNA_methylase_N6_adenine_CS"/>
</dbReference>
<dbReference type="Gene3D" id="3.40.50.150">
    <property type="entry name" value="Vaccinia Virus protein VP39"/>
    <property type="match status" value="1"/>
</dbReference>
<dbReference type="NCBIfam" id="TIGR03534">
    <property type="entry name" value="RF_mod_PrmC"/>
    <property type="match status" value="1"/>
</dbReference>
<dbReference type="PROSITE" id="PS00092">
    <property type="entry name" value="N6_MTASE"/>
    <property type="match status" value="1"/>
</dbReference>
<evidence type="ECO:0000256" key="3">
    <source>
        <dbReference type="ARBA" id="ARBA00022691"/>
    </source>
</evidence>
<dbReference type="GO" id="GO:0032259">
    <property type="term" value="P:methylation"/>
    <property type="evidence" value="ECO:0007669"/>
    <property type="project" value="UniProtKB-KW"/>
</dbReference>
<dbReference type="InterPro" id="IPR007848">
    <property type="entry name" value="Small_mtfrase_dom"/>
</dbReference>
<accession>A0A6M5YTU8</accession>
<proteinExistence type="inferred from homology"/>
<dbReference type="NCBIfam" id="TIGR00536">
    <property type="entry name" value="hemK_fam"/>
    <property type="match status" value="1"/>
</dbReference>
<keyword evidence="9" id="KW-1185">Reference proteome</keyword>
<dbReference type="KEGG" id="ftj:FTUN_5069"/>
<feature type="binding site" evidence="5">
    <location>
        <position position="198"/>
    </location>
    <ligand>
        <name>S-adenosyl-L-methionine</name>
        <dbReference type="ChEBI" id="CHEBI:59789"/>
    </ligand>
</feature>
<feature type="domain" description="Release factor glutamine methyltransferase N-terminal" evidence="7">
    <location>
        <begin position="16"/>
        <end position="85"/>
    </location>
</feature>
<dbReference type="HAMAP" id="MF_02126">
    <property type="entry name" value="RF_methyltr_PrmC"/>
    <property type="match status" value="1"/>
</dbReference>
<keyword evidence="2 5" id="KW-0808">Transferase</keyword>
<dbReference type="GO" id="GO:0102559">
    <property type="term" value="F:peptide chain release factor N(5)-glutamine methyltransferase activity"/>
    <property type="evidence" value="ECO:0007669"/>
    <property type="project" value="UniProtKB-EC"/>
</dbReference>
<feature type="binding site" evidence="5">
    <location>
        <position position="153"/>
    </location>
    <ligand>
        <name>S-adenosyl-L-methionine</name>
        <dbReference type="ChEBI" id="CHEBI:59789"/>
    </ligand>
</feature>
<keyword evidence="1 5" id="KW-0489">Methyltransferase</keyword>
<dbReference type="SUPFAM" id="SSF53335">
    <property type="entry name" value="S-adenosyl-L-methionine-dependent methyltransferases"/>
    <property type="match status" value="1"/>
</dbReference>
<dbReference type="RefSeq" id="WP_171472852.1">
    <property type="nucleotide sequence ID" value="NZ_CP053452.2"/>
</dbReference>
<dbReference type="PANTHER" id="PTHR18895:SF74">
    <property type="entry name" value="MTRF1L RELEASE FACTOR GLUTAMINE METHYLTRANSFERASE"/>
    <property type="match status" value="1"/>
</dbReference>
<feature type="binding site" evidence="5">
    <location>
        <begin position="130"/>
        <end position="134"/>
    </location>
    <ligand>
        <name>S-adenosyl-L-methionine</name>
        <dbReference type="ChEBI" id="CHEBI:59789"/>
    </ligand>
</feature>